<reference evidence="3" key="1">
    <citation type="submission" date="2016-10" db="EMBL/GenBank/DDBJ databases">
        <authorList>
            <person name="Varghese N."/>
            <person name="Submissions S."/>
        </authorList>
    </citation>
    <scope>NUCLEOTIDE SEQUENCE [LARGE SCALE GENOMIC DNA]</scope>
    <source>
        <strain evidence="3">CGMCC 1.10657</strain>
    </source>
</reference>
<dbReference type="EMBL" id="FNQO01000001">
    <property type="protein sequence ID" value="SDZ90118.1"/>
    <property type="molecule type" value="Genomic_DNA"/>
</dbReference>
<organism evidence="2 3">
    <name type="scientific">Microbulbifer marinus</name>
    <dbReference type="NCBI Taxonomy" id="658218"/>
    <lineage>
        <taxon>Bacteria</taxon>
        <taxon>Pseudomonadati</taxon>
        <taxon>Pseudomonadota</taxon>
        <taxon>Gammaproteobacteria</taxon>
        <taxon>Cellvibrionales</taxon>
        <taxon>Microbulbiferaceae</taxon>
        <taxon>Microbulbifer</taxon>
    </lineage>
</organism>
<dbReference type="Proteomes" id="UP000198658">
    <property type="component" value="Unassembled WGS sequence"/>
</dbReference>
<evidence type="ECO:0000256" key="1">
    <source>
        <dbReference type="SAM" id="MobiDB-lite"/>
    </source>
</evidence>
<feature type="region of interest" description="Disordered" evidence="1">
    <location>
        <begin position="1"/>
        <end position="24"/>
    </location>
</feature>
<sequence>MSVNFNTSSEKCRATELPAAETAKKARRREWLRNRLARLLGDTARALDLEGRSQLK</sequence>
<proteinExistence type="predicted"/>
<protein>
    <submittedName>
        <fullName evidence="2">Uncharacterized protein</fullName>
    </submittedName>
</protein>
<evidence type="ECO:0000313" key="3">
    <source>
        <dbReference type="Proteomes" id="UP000198658"/>
    </source>
</evidence>
<gene>
    <name evidence="2" type="ORF">SAMN05216562_1099</name>
</gene>
<keyword evidence="3" id="KW-1185">Reference proteome</keyword>
<dbReference type="STRING" id="658218.SAMN05216562_1099"/>
<name>A0A1H3WVB0_9GAMM</name>
<dbReference type="AlphaFoldDB" id="A0A1H3WVB0"/>
<accession>A0A1H3WVB0</accession>
<evidence type="ECO:0000313" key="2">
    <source>
        <dbReference type="EMBL" id="SDZ90118.1"/>
    </source>
</evidence>